<dbReference type="AlphaFoldDB" id="A0A6J6ZJJ4"/>
<gene>
    <name evidence="4" type="ORF">UFOPK3164_00464</name>
    <name evidence="5" type="ORF">UFOPK3427_00261</name>
</gene>
<dbReference type="Pfam" id="PF00293">
    <property type="entry name" value="NUDIX"/>
    <property type="match status" value="1"/>
</dbReference>
<keyword evidence="2" id="KW-0378">Hydrolase</keyword>
<dbReference type="InterPro" id="IPR020084">
    <property type="entry name" value="NUDIX_hydrolase_CS"/>
</dbReference>
<dbReference type="Gene3D" id="3.90.79.10">
    <property type="entry name" value="Nucleoside Triphosphate Pyrophosphohydrolase"/>
    <property type="match status" value="1"/>
</dbReference>
<accession>A0A6J6ZJJ4</accession>
<dbReference type="InterPro" id="IPR020476">
    <property type="entry name" value="Nudix_hydrolase"/>
</dbReference>
<feature type="domain" description="Nudix hydrolase" evidence="3">
    <location>
        <begin position="16"/>
        <end position="149"/>
    </location>
</feature>
<name>A0A6J6ZJJ4_9ZZZZ</name>
<dbReference type="PRINTS" id="PR00502">
    <property type="entry name" value="NUDIXFAMILY"/>
</dbReference>
<sequence length="151" mass="16390">METSLDLSLPPEDGRSQRVTAYGVCVVNNEILLVRASTLTEVPGRWFLPGGGVDHGEHPKEALHREVREETGLHATVGPLLGVLSDVRTRKNGVLHHTIRLIYRLDEATGTITSETGGSSDLATWVSLEEARSLPLAQYVQRAAALMGLDL</sequence>
<dbReference type="InterPro" id="IPR015797">
    <property type="entry name" value="NUDIX_hydrolase-like_dom_sf"/>
</dbReference>
<dbReference type="EMBL" id="CAFABE010000013">
    <property type="protein sequence ID" value="CAB4821742.1"/>
    <property type="molecule type" value="Genomic_DNA"/>
</dbReference>
<evidence type="ECO:0000313" key="4">
    <source>
        <dbReference type="EMBL" id="CAB4821742.1"/>
    </source>
</evidence>
<dbReference type="PROSITE" id="PS51462">
    <property type="entry name" value="NUDIX"/>
    <property type="match status" value="1"/>
</dbReference>
<evidence type="ECO:0000256" key="1">
    <source>
        <dbReference type="ARBA" id="ARBA00001946"/>
    </source>
</evidence>
<dbReference type="SUPFAM" id="SSF55811">
    <property type="entry name" value="Nudix"/>
    <property type="match status" value="1"/>
</dbReference>
<dbReference type="InterPro" id="IPR000086">
    <property type="entry name" value="NUDIX_hydrolase_dom"/>
</dbReference>
<evidence type="ECO:0000313" key="5">
    <source>
        <dbReference type="EMBL" id="CAB4862254.1"/>
    </source>
</evidence>
<dbReference type="PANTHER" id="PTHR43046">
    <property type="entry name" value="GDP-MANNOSE MANNOSYL HYDROLASE"/>
    <property type="match status" value="1"/>
</dbReference>
<proteinExistence type="predicted"/>
<reference evidence="4" key="1">
    <citation type="submission" date="2020-05" db="EMBL/GenBank/DDBJ databases">
        <authorList>
            <person name="Chiriac C."/>
            <person name="Salcher M."/>
            <person name="Ghai R."/>
            <person name="Kavagutti S V."/>
        </authorList>
    </citation>
    <scope>NUCLEOTIDE SEQUENCE</scope>
</reference>
<organism evidence="4">
    <name type="scientific">freshwater metagenome</name>
    <dbReference type="NCBI Taxonomy" id="449393"/>
    <lineage>
        <taxon>unclassified sequences</taxon>
        <taxon>metagenomes</taxon>
        <taxon>ecological metagenomes</taxon>
    </lineage>
</organism>
<comment type="cofactor">
    <cofactor evidence="1">
        <name>Mg(2+)</name>
        <dbReference type="ChEBI" id="CHEBI:18420"/>
    </cofactor>
</comment>
<dbReference type="EMBL" id="CAFBLT010000001">
    <property type="protein sequence ID" value="CAB4862254.1"/>
    <property type="molecule type" value="Genomic_DNA"/>
</dbReference>
<dbReference type="CDD" id="cd02883">
    <property type="entry name" value="NUDIX_Hydrolase"/>
    <property type="match status" value="1"/>
</dbReference>
<dbReference type="GO" id="GO:0016787">
    <property type="term" value="F:hydrolase activity"/>
    <property type="evidence" value="ECO:0007669"/>
    <property type="project" value="UniProtKB-KW"/>
</dbReference>
<evidence type="ECO:0000259" key="3">
    <source>
        <dbReference type="PROSITE" id="PS51462"/>
    </source>
</evidence>
<dbReference type="PROSITE" id="PS00893">
    <property type="entry name" value="NUDIX_BOX"/>
    <property type="match status" value="1"/>
</dbReference>
<protein>
    <submittedName>
        <fullName evidence="4">Unannotated protein</fullName>
    </submittedName>
</protein>
<evidence type="ECO:0000256" key="2">
    <source>
        <dbReference type="ARBA" id="ARBA00022801"/>
    </source>
</evidence>
<dbReference type="PANTHER" id="PTHR43046:SF2">
    <property type="entry name" value="8-OXO-DGTP DIPHOSPHATASE-RELATED"/>
    <property type="match status" value="1"/>
</dbReference>